<sequence>MQGWRLPALFLFVTKGLKLYKKTENRQPGVSLVGGFLRPTGEFY</sequence>
<protein>
    <submittedName>
        <fullName evidence="1">Uncharacterized protein</fullName>
    </submittedName>
</protein>
<proteinExistence type="predicted"/>
<evidence type="ECO:0000313" key="1">
    <source>
        <dbReference type="EMBL" id="TCL53316.1"/>
    </source>
</evidence>
<accession>A0A4R1QIJ4</accession>
<keyword evidence="2" id="KW-1185">Reference proteome</keyword>
<dbReference type="AlphaFoldDB" id="A0A4R1QIJ4"/>
<name>A0A4R1QIJ4_9BACL</name>
<comment type="caution">
    <text evidence="1">The sequence shown here is derived from an EMBL/GenBank/DDBJ whole genome shotgun (WGS) entry which is preliminary data.</text>
</comment>
<dbReference type="EMBL" id="SLUL01000001">
    <property type="protein sequence ID" value="TCL53316.1"/>
    <property type="molecule type" value="Genomic_DNA"/>
</dbReference>
<evidence type="ECO:0000313" key="2">
    <source>
        <dbReference type="Proteomes" id="UP000295658"/>
    </source>
</evidence>
<organism evidence="1 2">
    <name type="scientific">Thermolongibacillus altinsuensis</name>
    <dbReference type="NCBI Taxonomy" id="575256"/>
    <lineage>
        <taxon>Bacteria</taxon>
        <taxon>Bacillati</taxon>
        <taxon>Bacillota</taxon>
        <taxon>Bacilli</taxon>
        <taxon>Bacillales</taxon>
        <taxon>Anoxybacillaceae</taxon>
        <taxon>Thermolongibacillus</taxon>
    </lineage>
</organism>
<gene>
    <name evidence="1" type="ORF">EDD69_101325</name>
</gene>
<dbReference type="Proteomes" id="UP000295658">
    <property type="component" value="Unassembled WGS sequence"/>
</dbReference>
<reference evidence="1 2" key="1">
    <citation type="submission" date="2019-03" db="EMBL/GenBank/DDBJ databases">
        <title>Genomic Encyclopedia of Type Strains, Phase IV (KMG-IV): sequencing the most valuable type-strain genomes for metagenomic binning, comparative biology and taxonomic classification.</title>
        <authorList>
            <person name="Goeker M."/>
        </authorList>
    </citation>
    <scope>NUCLEOTIDE SEQUENCE [LARGE SCALE GENOMIC DNA]</scope>
    <source>
        <strain evidence="1 2">DSM 24979</strain>
    </source>
</reference>
<dbReference type="RefSeq" id="WP_279388120.1">
    <property type="nucleotide sequence ID" value="NZ_BSVG01000002.1"/>
</dbReference>